<keyword evidence="3" id="KW-1185">Reference proteome</keyword>
<dbReference type="AlphaFoldDB" id="A0A9P6JYR7"/>
<feature type="chain" id="PRO_5040326852" evidence="1">
    <location>
        <begin position="19"/>
        <end position="261"/>
    </location>
</feature>
<sequence>MLLIKTVALLCSATAVMAANSVASGAIFVGKDTSDPSASPIDVYSNPSNHATAAASVLVFAANSVNFHPSSQEPKALGQNLEQFVTKVSTFPGFMFQDKQQYSFELDGSLTQLEKTIGEQLDDPDIARALRGLVPDNVEDQSSTDWVLSLIVLSKPDGTNTVNVKLVQVSLIISSDGNTATIPEQSARLFVSDLQVVGPVFVSNAEMFADRIPTTSVSDFINFFTSPKDFSRRDHAQRSSTSCFRNRMTFSDRQAILSWIH</sequence>
<accession>A0A9P6JYR7</accession>
<evidence type="ECO:0000256" key="1">
    <source>
        <dbReference type="SAM" id="SignalP"/>
    </source>
</evidence>
<dbReference type="EMBL" id="JAAAXW010000281">
    <property type="protein sequence ID" value="KAF9538834.1"/>
    <property type="molecule type" value="Genomic_DNA"/>
</dbReference>
<protein>
    <submittedName>
        <fullName evidence="2">Uncharacterized protein</fullName>
    </submittedName>
</protein>
<dbReference type="Proteomes" id="UP000723463">
    <property type="component" value="Unassembled WGS sequence"/>
</dbReference>
<reference evidence="2" key="1">
    <citation type="journal article" date="2020" name="Fungal Divers.">
        <title>Resolving the Mortierellaceae phylogeny through synthesis of multi-gene phylogenetics and phylogenomics.</title>
        <authorList>
            <person name="Vandepol N."/>
            <person name="Liber J."/>
            <person name="Desiro A."/>
            <person name="Na H."/>
            <person name="Kennedy M."/>
            <person name="Barry K."/>
            <person name="Grigoriev I.V."/>
            <person name="Miller A.N."/>
            <person name="O'Donnell K."/>
            <person name="Stajich J.E."/>
            <person name="Bonito G."/>
        </authorList>
    </citation>
    <scope>NUCLEOTIDE SEQUENCE</scope>
    <source>
        <strain evidence="2">NRRL 2591</strain>
    </source>
</reference>
<evidence type="ECO:0000313" key="2">
    <source>
        <dbReference type="EMBL" id="KAF9538834.1"/>
    </source>
</evidence>
<keyword evidence="1" id="KW-0732">Signal</keyword>
<evidence type="ECO:0000313" key="3">
    <source>
        <dbReference type="Proteomes" id="UP000723463"/>
    </source>
</evidence>
<name>A0A9P6JYR7_9FUNG</name>
<gene>
    <name evidence="2" type="ORF">EC957_006182</name>
</gene>
<feature type="signal peptide" evidence="1">
    <location>
        <begin position="1"/>
        <end position="18"/>
    </location>
</feature>
<comment type="caution">
    <text evidence="2">The sequence shown here is derived from an EMBL/GenBank/DDBJ whole genome shotgun (WGS) entry which is preliminary data.</text>
</comment>
<proteinExistence type="predicted"/>
<organism evidence="2 3">
    <name type="scientific">Mortierella hygrophila</name>
    <dbReference type="NCBI Taxonomy" id="979708"/>
    <lineage>
        <taxon>Eukaryota</taxon>
        <taxon>Fungi</taxon>
        <taxon>Fungi incertae sedis</taxon>
        <taxon>Mucoromycota</taxon>
        <taxon>Mortierellomycotina</taxon>
        <taxon>Mortierellomycetes</taxon>
        <taxon>Mortierellales</taxon>
        <taxon>Mortierellaceae</taxon>
        <taxon>Mortierella</taxon>
    </lineage>
</organism>